<accession>A0ABT9J624</accession>
<dbReference type="Proteomes" id="UP001231941">
    <property type="component" value="Unassembled WGS sequence"/>
</dbReference>
<evidence type="ECO:0000256" key="1">
    <source>
        <dbReference type="SAM" id="SignalP"/>
    </source>
</evidence>
<keyword evidence="1" id="KW-0732">Signal</keyword>
<reference evidence="2 3" key="1">
    <citation type="submission" date="2023-08" db="EMBL/GenBank/DDBJ databases">
        <authorList>
            <person name="Park J.-S."/>
        </authorList>
    </citation>
    <scope>NUCLEOTIDE SEQUENCE [LARGE SCALE GENOMIC DNA]</scope>
    <source>
        <strain evidence="2 3">2205SS18-9</strain>
    </source>
</reference>
<name>A0ABT9J624_9BACL</name>
<organism evidence="2 3">
    <name type="scientific">Chengkuizengella axinellae</name>
    <dbReference type="NCBI Taxonomy" id="3064388"/>
    <lineage>
        <taxon>Bacteria</taxon>
        <taxon>Bacillati</taxon>
        <taxon>Bacillota</taxon>
        <taxon>Bacilli</taxon>
        <taxon>Bacillales</taxon>
        <taxon>Paenibacillaceae</taxon>
        <taxon>Chengkuizengella</taxon>
    </lineage>
</organism>
<keyword evidence="3" id="KW-1185">Reference proteome</keyword>
<feature type="signal peptide" evidence="1">
    <location>
        <begin position="1"/>
        <end position="22"/>
    </location>
</feature>
<proteinExistence type="predicted"/>
<comment type="caution">
    <text evidence="2">The sequence shown here is derived from an EMBL/GenBank/DDBJ whole genome shotgun (WGS) entry which is preliminary data.</text>
</comment>
<gene>
    <name evidence="2" type="ORF">Q5Y73_23530</name>
</gene>
<evidence type="ECO:0000313" key="3">
    <source>
        <dbReference type="Proteomes" id="UP001231941"/>
    </source>
</evidence>
<evidence type="ECO:0000313" key="2">
    <source>
        <dbReference type="EMBL" id="MDP5277073.1"/>
    </source>
</evidence>
<feature type="chain" id="PRO_5047099843" evidence="1">
    <location>
        <begin position="23"/>
        <end position="272"/>
    </location>
</feature>
<dbReference type="RefSeq" id="WP_305994371.1">
    <property type="nucleotide sequence ID" value="NZ_JAVAMP010000023.1"/>
</dbReference>
<sequence length="272" mass="30307">MKKALSLVVAIGLFLSITNVYAINNSITIPDKMEPNTIITFDEDLSIQVEDRQPIQLKVGIESNDPIELGIVLSDEEIAELEAKVKKIKEEAKDLPHYKVETVLPTPFPGMKVTYGSDGKISHILNPDGTEVRVPLKTHDYPGVGERAQIGTYEYDGDQKITITSGSVLGEGTFTVFRAGVGGSNDEGRGSSGKILEAGDVATKWEYDNPNHNTPIDARALDTNIFKVVYKNDIGTLPHAVLDIYFWGYNNQFFGYMYDDYLSFPGRYYYEY</sequence>
<protein>
    <submittedName>
        <fullName evidence="2">Uncharacterized protein</fullName>
    </submittedName>
</protein>
<dbReference type="EMBL" id="JAVAMP010000023">
    <property type="protein sequence ID" value="MDP5277073.1"/>
    <property type="molecule type" value="Genomic_DNA"/>
</dbReference>